<protein>
    <submittedName>
        <fullName evidence="2">Uncharacterized protein</fullName>
    </submittedName>
</protein>
<evidence type="ECO:0000313" key="3">
    <source>
        <dbReference type="Proteomes" id="UP000554482"/>
    </source>
</evidence>
<feature type="region of interest" description="Disordered" evidence="1">
    <location>
        <begin position="212"/>
        <end position="231"/>
    </location>
</feature>
<sequence length="231" mass="26453">MSPEVQAWYLGDRCIYQTRKVIGIPFPPAQNMRADDLTIAQQTIHRPNSWPSAQMFAIPCDLQAYGQYWRRVSRGSLFTTQVERMGNIDIMRASALRPEVRIPYPVDPTVSQENYPMASHLPPPNERLNLRVVGSQGLDTSVLVPVVDYHRLPDFAPDYFIAISEGELRHRDMNAQYAIERQENAGRIEELEHQVENMRLVIDELEPRRRRRRALGSGRGDNASNQESAPS</sequence>
<dbReference type="EMBL" id="JABWDY010044100">
    <property type="protein sequence ID" value="KAF5175402.1"/>
    <property type="molecule type" value="Genomic_DNA"/>
</dbReference>
<comment type="caution">
    <text evidence="2">The sequence shown here is derived from an EMBL/GenBank/DDBJ whole genome shotgun (WGS) entry which is preliminary data.</text>
</comment>
<gene>
    <name evidence="2" type="ORF">FRX31_035011</name>
</gene>
<feature type="compositionally biased region" description="Polar residues" evidence="1">
    <location>
        <begin position="222"/>
        <end position="231"/>
    </location>
</feature>
<keyword evidence="3" id="KW-1185">Reference proteome</keyword>
<evidence type="ECO:0000313" key="2">
    <source>
        <dbReference type="EMBL" id="KAF5175402.1"/>
    </source>
</evidence>
<name>A0A7J6UT31_THATH</name>
<accession>A0A7J6UT31</accession>
<evidence type="ECO:0000256" key="1">
    <source>
        <dbReference type="SAM" id="MobiDB-lite"/>
    </source>
</evidence>
<organism evidence="2 3">
    <name type="scientific">Thalictrum thalictroides</name>
    <name type="common">Rue-anemone</name>
    <name type="synonym">Anemone thalictroides</name>
    <dbReference type="NCBI Taxonomy" id="46969"/>
    <lineage>
        <taxon>Eukaryota</taxon>
        <taxon>Viridiplantae</taxon>
        <taxon>Streptophyta</taxon>
        <taxon>Embryophyta</taxon>
        <taxon>Tracheophyta</taxon>
        <taxon>Spermatophyta</taxon>
        <taxon>Magnoliopsida</taxon>
        <taxon>Ranunculales</taxon>
        <taxon>Ranunculaceae</taxon>
        <taxon>Thalictroideae</taxon>
        <taxon>Thalictrum</taxon>
    </lineage>
</organism>
<proteinExistence type="predicted"/>
<reference evidence="2 3" key="1">
    <citation type="submission" date="2020-06" db="EMBL/GenBank/DDBJ databases">
        <title>Transcriptomic and genomic resources for Thalictrum thalictroides and T. hernandezii: Facilitating candidate gene discovery in an emerging model plant lineage.</title>
        <authorList>
            <person name="Arias T."/>
            <person name="Riano-Pachon D.M."/>
            <person name="Di Stilio V.S."/>
        </authorList>
    </citation>
    <scope>NUCLEOTIDE SEQUENCE [LARGE SCALE GENOMIC DNA]</scope>
    <source>
        <strain evidence="3">cv. WT478/WT964</strain>
        <tissue evidence="2">Leaves</tissue>
    </source>
</reference>
<dbReference type="Proteomes" id="UP000554482">
    <property type="component" value="Unassembled WGS sequence"/>
</dbReference>
<dbReference type="AlphaFoldDB" id="A0A7J6UT31"/>